<keyword evidence="4" id="KW-0472">Membrane</keyword>
<evidence type="ECO:0000256" key="1">
    <source>
        <dbReference type="ARBA" id="ARBA00004167"/>
    </source>
</evidence>
<reference evidence="6 7" key="1">
    <citation type="journal article" date="2020" name="Insects">
        <title>Bacteria Belonging to Pseudomonas typographi sp. nov. from the Bark Beetle Ips typographus Have Genomic Potential to Aid in the Host Ecology.</title>
        <authorList>
            <person name="Peral-Aranega E."/>
            <person name="Saati-Santamaria Z."/>
            <person name="Kolarik M."/>
            <person name="Rivas R."/>
            <person name="Garcia-Fraile P."/>
        </authorList>
    </citation>
    <scope>NUCLEOTIDE SEQUENCE [LARGE SCALE GENOMIC DNA]</scope>
    <source>
        <strain evidence="6 7">CA3A</strain>
    </source>
</reference>
<keyword evidence="3" id="KW-1133">Transmembrane helix</keyword>
<sequence>MTRAFKLATATLAGLLLLLALVLYGVLGTAPGGRWLLAQLPGLSVDGFEGHLGGQWQATRLHWQQGDHWLHAEQPRLVWSSGCLLRLALCVEQLQVASLDMDFSAGRASASSGPVQLPALALPVTVELAGVQVASLRYAGTEMASDLHLVGRWDAAGIDISALHARRDTLALDLAGSVQPEGAWPMAAEARLQLPAINGQPWQLALTAKGELQGEVALQGNSQGYLPATLQGSLAPLAEHLPARLEIDVEHFLAAPGLPPTLRLDGLHLAAQGDLQAGYAIDGHASLPAQQGDMALRLAGQVTAEGAQIGTLNLAGDADQRLALQGSLDWREGLAAEASLDWQQFPWRRLYPQAEAPPVVIDTLKAQASYRDGKYLGNLDAAFTGPAGAFTLVTPFSGDLREVFLPQLQLKAGQGEASGQLQVGFADGVSWKAALEVARLDPGYWLAQLPGHLGGTLNSQGQWRQGALGLTALLDVKGQLRGQPALLQANATGQGERWQLAALDLRLGANRIQGQGQLDGDLKGRLMLAMPHLEQLWPGLQGQANGQLDLAGSLDAPQGQLRLNGSQWRYQRAGIQTLNLRASLDSAQRGQLALAASGLHTAGTALGTLAVQGQGDRQRQALGLKLDGPQLWVDVGLDGTWANGAWKGRLARGQVRGGGQAWQLQAPAALQRLASGQIDFGAHCWRSGAASLCGENQRLAPQPRLRYHLKAFPLASLAAWLPPDFAWEGELNADVAVDLPASGPAGQVSVDAGAGTFRVRDGQQHWVDFPYRALRLDSRLTPRLVDSRLQLEGQQLGQLHVEAQIDPLAAEKPLAGQFQLEGLQLAVARPFLPMVDTLSGTLDGSGRLGGTLQAPMVTGQVRLSAGQVAGDALPVNLKNLQLTAAISGQQLQLDGGWSSGAQGSAQIGGHVDWARGLAVDLTLRGDHLPVTVEPYANLEVAPDLHLTLAGEQLAVAGKVLVPRGAITVRQLPPSTVKVSSDTQIVGQQAAQGHAATTVAMDVDVEVGQDTLTFDGFGLQAALAGHVHVGDNLDTRGELVLNDGRYRAYGQRLTLRRARLLFAGPIDQPYLDIEAIRQTDDVIAGIRLSGSVEQPSTEVFSEPAMSQEQALSYLVLGRPLSTTGEDNNMLAQAALGLGLIGTSGTAGELAKNLGIKDFQLDTEGSGDKTNVVASGNVSDRLTLRYGVGVFEPANTVALRYTLTKQLYVEVASGLASSLDLFYKRDF</sequence>
<evidence type="ECO:0000259" key="5">
    <source>
        <dbReference type="Pfam" id="PF04357"/>
    </source>
</evidence>
<proteinExistence type="predicted"/>
<evidence type="ECO:0000313" key="6">
    <source>
        <dbReference type="EMBL" id="MBD1602198.1"/>
    </source>
</evidence>
<dbReference type="PANTHER" id="PTHR36985">
    <property type="entry name" value="TRANSLOCATION AND ASSEMBLY MODULE SUBUNIT TAMB"/>
    <property type="match status" value="1"/>
</dbReference>
<keyword evidence="2" id="KW-0812">Transmembrane</keyword>
<comment type="subcellular location">
    <subcellularLocation>
        <location evidence="1">Membrane</location>
        <topology evidence="1">Single-pass membrane protein</topology>
    </subcellularLocation>
</comment>
<evidence type="ECO:0000256" key="4">
    <source>
        <dbReference type="ARBA" id="ARBA00023136"/>
    </source>
</evidence>
<evidence type="ECO:0000256" key="3">
    <source>
        <dbReference type="ARBA" id="ARBA00022989"/>
    </source>
</evidence>
<dbReference type="PANTHER" id="PTHR36985:SF1">
    <property type="entry name" value="TRANSLOCATION AND ASSEMBLY MODULE SUBUNIT TAMB"/>
    <property type="match status" value="1"/>
</dbReference>
<dbReference type="Pfam" id="PF04357">
    <property type="entry name" value="TamB"/>
    <property type="match status" value="1"/>
</dbReference>
<dbReference type="EMBL" id="JAAOCA010000056">
    <property type="protein sequence ID" value="MBD1602198.1"/>
    <property type="molecule type" value="Genomic_DNA"/>
</dbReference>
<gene>
    <name evidence="6" type="ORF">HAQ05_26315</name>
</gene>
<dbReference type="Proteomes" id="UP000805841">
    <property type="component" value="Unassembled WGS sequence"/>
</dbReference>
<keyword evidence="7" id="KW-1185">Reference proteome</keyword>
<protein>
    <submittedName>
        <fullName evidence="6">Translocation/assembly module TamB</fullName>
    </submittedName>
</protein>
<comment type="caution">
    <text evidence="6">The sequence shown here is derived from an EMBL/GenBank/DDBJ whole genome shotgun (WGS) entry which is preliminary data.</text>
</comment>
<dbReference type="RefSeq" id="WP_190426834.1">
    <property type="nucleotide sequence ID" value="NZ_JAAOCA010000056.1"/>
</dbReference>
<dbReference type="InterPro" id="IPR007452">
    <property type="entry name" value="TamB_C"/>
</dbReference>
<feature type="domain" description="Translocation and assembly module TamB C-terminal" evidence="5">
    <location>
        <begin position="900"/>
        <end position="1225"/>
    </location>
</feature>
<accession>A0ABR7ZA82</accession>
<organism evidence="6 7">
    <name type="scientific">Pseudomonas typographi</name>
    <dbReference type="NCBI Taxonomy" id="2715964"/>
    <lineage>
        <taxon>Bacteria</taxon>
        <taxon>Pseudomonadati</taxon>
        <taxon>Pseudomonadota</taxon>
        <taxon>Gammaproteobacteria</taxon>
        <taxon>Pseudomonadales</taxon>
        <taxon>Pseudomonadaceae</taxon>
        <taxon>Pseudomonas</taxon>
    </lineage>
</organism>
<evidence type="ECO:0000313" key="7">
    <source>
        <dbReference type="Proteomes" id="UP000805841"/>
    </source>
</evidence>
<evidence type="ECO:0000256" key="2">
    <source>
        <dbReference type="ARBA" id="ARBA00022692"/>
    </source>
</evidence>
<name>A0ABR7ZA82_9PSED</name>